<evidence type="ECO:0000313" key="11">
    <source>
        <dbReference type="Proteomes" id="UP000253570"/>
    </source>
</evidence>
<dbReference type="PANTHER" id="PTHR42945:SF1">
    <property type="entry name" value="HISTIDINE BIOSYNTHESIS BIFUNCTIONAL PROTEIN HIS7"/>
    <property type="match status" value="1"/>
</dbReference>
<proteinExistence type="inferred from homology"/>
<dbReference type="Proteomes" id="UP000253570">
    <property type="component" value="Unassembled WGS sequence"/>
</dbReference>
<dbReference type="EMBL" id="QOQD01000012">
    <property type="protein sequence ID" value="RCL72574.1"/>
    <property type="molecule type" value="Genomic_DNA"/>
</dbReference>
<evidence type="ECO:0000256" key="4">
    <source>
        <dbReference type="ARBA" id="ARBA00022605"/>
    </source>
</evidence>
<dbReference type="InterPro" id="IPR021130">
    <property type="entry name" value="PRib-ATP_PPHydrolase-like"/>
</dbReference>
<dbReference type="Pfam" id="PF01503">
    <property type="entry name" value="PRA-PH"/>
    <property type="match status" value="1"/>
</dbReference>
<dbReference type="GO" id="GO:0004636">
    <property type="term" value="F:phosphoribosyl-ATP diphosphatase activity"/>
    <property type="evidence" value="ECO:0007669"/>
    <property type="project" value="UniProtKB-UniRule"/>
</dbReference>
<sequence length="105" mass="12063">MKNIEYLITLSDIIKRRRSEKSEKSYTATLMENNELLTKKIGEEAIELIISTLANDKENIKKEAADLIYHLMVLLEKSDLNLDDICAELINRNGVSGHDEKKSRK</sequence>
<dbReference type="HAMAP" id="MF_01020">
    <property type="entry name" value="HisE"/>
    <property type="match status" value="1"/>
</dbReference>
<dbReference type="UniPathway" id="UPA00031">
    <property type="reaction ID" value="UER00007"/>
</dbReference>
<name>A0A368DLR1_9PROT</name>
<dbReference type="NCBIfam" id="TIGR03188">
    <property type="entry name" value="histidine_hisI"/>
    <property type="match status" value="1"/>
</dbReference>
<dbReference type="Gene3D" id="1.10.287.1080">
    <property type="entry name" value="MazG-like"/>
    <property type="match status" value="1"/>
</dbReference>
<protein>
    <recommendedName>
        <fullName evidence="9">Phosphoribosyl-ATP pyrophosphatase</fullName>
        <shortName evidence="9">PRA-PH</shortName>
        <ecNumber evidence="9">3.6.1.31</ecNumber>
    </recommendedName>
</protein>
<keyword evidence="9" id="KW-0963">Cytoplasm</keyword>
<keyword evidence="6 9" id="KW-0378">Hydrolase</keyword>
<gene>
    <name evidence="9 10" type="primary">hisE</name>
    <name evidence="10" type="ORF">DBW71_04995</name>
</gene>
<dbReference type="GO" id="GO:0005737">
    <property type="term" value="C:cytoplasm"/>
    <property type="evidence" value="ECO:0007669"/>
    <property type="project" value="UniProtKB-SubCell"/>
</dbReference>
<comment type="similarity">
    <text evidence="3 9">Belongs to the PRA-PH family.</text>
</comment>
<dbReference type="AlphaFoldDB" id="A0A368DLR1"/>
<dbReference type="CDD" id="cd11534">
    <property type="entry name" value="NTP-PPase_HisIE_like"/>
    <property type="match status" value="1"/>
</dbReference>
<comment type="caution">
    <text evidence="10">The sequence shown here is derived from an EMBL/GenBank/DDBJ whole genome shotgun (WGS) entry which is preliminary data.</text>
</comment>
<evidence type="ECO:0000256" key="2">
    <source>
        <dbReference type="ARBA" id="ARBA00005204"/>
    </source>
</evidence>
<dbReference type="GO" id="GO:0000105">
    <property type="term" value="P:L-histidine biosynthetic process"/>
    <property type="evidence" value="ECO:0007669"/>
    <property type="project" value="UniProtKB-UniRule"/>
</dbReference>
<evidence type="ECO:0000313" key="10">
    <source>
        <dbReference type="EMBL" id="RCL72574.1"/>
    </source>
</evidence>
<evidence type="ECO:0000256" key="3">
    <source>
        <dbReference type="ARBA" id="ARBA00009392"/>
    </source>
</evidence>
<keyword evidence="5 9" id="KW-0547">Nucleotide-binding</keyword>
<keyword evidence="7 9" id="KW-0067">ATP-binding</keyword>
<comment type="pathway">
    <text evidence="2 9">Amino-acid biosynthesis; L-histidine biosynthesis; L-histidine from 5-phospho-alpha-D-ribose 1-diphosphate: step 2/9.</text>
</comment>
<evidence type="ECO:0000256" key="8">
    <source>
        <dbReference type="ARBA" id="ARBA00023102"/>
    </source>
</evidence>
<accession>A0A368DLR1</accession>
<evidence type="ECO:0000256" key="5">
    <source>
        <dbReference type="ARBA" id="ARBA00022741"/>
    </source>
</evidence>
<comment type="catalytic activity">
    <reaction evidence="1 9">
        <text>1-(5-phospho-beta-D-ribosyl)-ATP + H2O = 1-(5-phospho-beta-D-ribosyl)-5'-AMP + diphosphate + H(+)</text>
        <dbReference type="Rhea" id="RHEA:22828"/>
        <dbReference type="ChEBI" id="CHEBI:15377"/>
        <dbReference type="ChEBI" id="CHEBI:15378"/>
        <dbReference type="ChEBI" id="CHEBI:33019"/>
        <dbReference type="ChEBI" id="CHEBI:59457"/>
        <dbReference type="ChEBI" id="CHEBI:73183"/>
        <dbReference type="EC" id="3.6.1.31"/>
    </reaction>
</comment>
<organism evidence="10 11">
    <name type="scientific">PS1 clade bacterium</name>
    <dbReference type="NCBI Taxonomy" id="2175152"/>
    <lineage>
        <taxon>Bacteria</taxon>
        <taxon>Pseudomonadati</taxon>
        <taxon>Pseudomonadota</taxon>
        <taxon>Alphaproteobacteria</taxon>
        <taxon>PS1 clade</taxon>
    </lineage>
</organism>
<evidence type="ECO:0000256" key="9">
    <source>
        <dbReference type="HAMAP-Rule" id="MF_01020"/>
    </source>
</evidence>
<dbReference type="EC" id="3.6.1.31" evidence="9"/>
<dbReference type="PANTHER" id="PTHR42945">
    <property type="entry name" value="HISTIDINE BIOSYNTHESIS BIFUNCTIONAL PROTEIN"/>
    <property type="match status" value="1"/>
</dbReference>
<evidence type="ECO:0000256" key="6">
    <source>
        <dbReference type="ARBA" id="ARBA00022801"/>
    </source>
</evidence>
<evidence type="ECO:0000256" key="1">
    <source>
        <dbReference type="ARBA" id="ARBA00001460"/>
    </source>
</evidence>
<dbReference type="SUPFAM" id="SSF101386">
    <property type="entry name" value="all-alpha NTP pyrophosphatases"/>
    <property type="match status" value="1"/>
</dbReference>
<comment type="subcellular location">
    <subcellularLocation>
        <location evidence="9">Cytoplasm</location>
    </subcellularLocation>
</comment>
<reference evidence="10 11" key="1">
    <citation type="journal article" date="2018" name="Microbiome">
        <title>Fine metagenomic profile of the Mediterranean stratified and mixed water columns revealed by assembly and recruitment.</title>
        <authorList>
            <person name="Haro-Moreno J.M."/>
            <person name="Lopez-Perez M."/>
            <person name="De La Torre J.R."/>
            <person name="Picazo A."/>
            <person name="Camacho A."/>
            <person name="Rodriguez-Valera F."/>
        </authorList>
    </citation>
    <scope>NUCLEOTIDE SEQUENCE [LARGE SCALE GENOMIC DNA]</scope>
    <source>
        <strain evidence="10">MED-G57</strain>
    </source>
</reference>
<dbReference type="GO" id="GO:0005524">
    <property type="term" value="F:ATP binding"/>
    <property type="evidence" value="ECO:0007669"/>
    <property type="project" value="UniProtKB-KW"/>
</dbReference>
<evidence type="ECO:0000256" key="7">
    <source>
        <dbReference type="ARBA" id="ARBA00022840"/>
    </source>
</evidence>
<keyword evidence="4 9" id="KW-0028">Amino-acid biosynthesis</keyword>
<keyword evidence="8 9" id="KW-0368">Histidine biosynthesis</keyword>
<dbReference type="InterPro" id="IPR008179">
    <property type="entry name" value="HisE"/>
</dbReference>